<comment type="similarity">
    <text evidence="2">Belongs to the TspO/BZRP family.</text>
</comment>
<dbReference type="InterPro" id="IPR038330">
    <property type="entry name" value="TspO/MBR-related_sf"/>
</dbReference>
<keyword evidence="3 6" id="KW-0812">Transmembrane</keyword>
<organism evidence="7 8">
    <name type="scientific">Clunio marinus</name>
    <dbReference type="NCBI Taxonomy" id="568069"/>
    <lineage>
        <taxon>Eukaryota</taxon>
        <taxon>Metazoa</taxon>
        <taxon>Ecdysozoa</taxon>
        <taxon>Arthropoda</taxon>
        <taxon>Hexapoda</taxon>
        <taxon>Insecta</taxon>
        <taxon>Pterygota</taxon>
        <taxon>Neoptera</taxon>
        <taxon>Endopterygota</taxon>
        <taxon>Diptera</taxon>
        <taxon>Nematocera</taxon>
        <taxon>Chironomoidea</taxon>
        <taxon>Chironomidae</taxon>
        <taxon>Clunio</taxon>
    </lineage>
</organism>
<dbReference type="GO" id="GO:0005741">
    <property type="term" value="C:mitochondrial outer membrane"/>
    <property type="evidence" value="ECO:0007669"/>
    <property type="project" value="TreeGrafter"/>
</dbReference>
<dbReference type="PANTHER" id="PTHR10057">
    <property type="entry name" value="PERIPHERAL-TYPE BENZODIAZEPINE RECEPTOR"/>
    <property type="match status" value="1"/>
</dbReference>
<evidence type="ECO:0000256" key="5">
    <source>
        <dbReference type="ARBA" id="ARBA00023136"/>
    </source>
</evidence>
<dbReference type="FunFam" id="1.20.1260.100:FF:000001">
    <property type="entry name" value="translocator protein 2"/>
    <property type="match status" value="1"/>
</dbReference>
<dbReference type="PIRSF" id="PIRSF005859">
    <property type="entry name" value="PBR"/>
    <property type="match status" value="1"/>
</dbReference>
<name>A0A1J1IJ47_9DIPT</name>
<dbReference type="Pfam" id="PF03073">
    <property type="entry name" value="TspO_MBR"/>
    <property type="match status" value="1"/>
</dbReference>
<dbReference type="Proteomes" id="UP000183832">
    <property type="component" value="Unassembled WGS sequence"/>
</dbReference>
<evidence type="ECO:0000313" key="8">
    <source>
        <dbReference type="Proteomes" id="UP000183832"/>
    </source>
</evidence>
<dbReference type="STRING" id="568069.A0A1J1IJ47"/>
<feature type="transmembrane region" description="Helical" evidence="6">
    <location>
        <begin position="140"/>
        <end position="160"/>
    </location>
</feature>
<evidence type="ECO:0000313" key="7">
    <source>
        <dbReference type="EMBL" id="CRL00224.1"/>
    </source>
</evidence>
<dbReference type="PANTHER" id="PTHR10057:SF0">
    <property type="entry name" value="TRANSLOCATOR PROTEIN"/>
    <property type="match status" value="1"/>
</dbReference>
<feature type="transmembrane region" description="Helical" evidence="6">
    <location>
        <begin position="112"/>
        <end position="134"/>
    </location>
</feature>
<dbReference type="GO" id="GO:0033013">
    <property type="term" value="P:tetrapyrrole metabolic process"/>
    <property type="evidence" value="ECO:0007669"/>
    <property type="project" value="UniProtKB-ARBA"/>
</dbReference>
<accession>A0A1J1IJ47</accession>
<evidence type="ECO:0000256" key="2">
    <source>
        <dbReference type="ARBA" id="ARBA00007524"/>
    </source>
</evidence>
<comment type="subcellular location">
    <subcellularLocation>
        <location evidence="1">Membrane</location>
        <topology evidence="1">Multi-pass membrane protein</topology>
    </subcellularLocation>
</comment>
<feature type="transmembrane region" description="Helical" evidence="6">
    <location>
        <begin position="12"/>
        <end position="31"/>
    </location>
</feature>
<feature type="transmembrane region" description="Helical" evidence="6">
    <location>
        <begin position="85"/>
        <end position="105"/>
    </location>
</feature>
<evidence type="ECO:0000256" key="6">
    <source>
        <dbReference type="SAM" id="Phobius"/>
    </source>
</evidence>
<keyword evidence="5 6" id="KW-0472">Membrane</keyword>
<keyword evidence="4 6" id="KW-1133">Transmembrane helix</keyword>
<sequence length="168" mass="19525">MSYFYENKFVQIIIACLIPFIGGFIVGFYSQKNMHPWYETLRQPSWWNPPRGLFGVVWSILYVLMGYASYRVWENGSGFSGAAKIPLIIYGITLFINWTWPLVFFTFHLIGFATIHLIVLLGFIIATCIAFMGVDQIAGFLYIPYILWITLATTITFSTWRLNLHEKR</sequence>
<evidence type="ECO:0000256" key="3">
    <source>
        <dbReference type="ARBA" id="ARBA00022692"/>
    </source>
</evidence>
<protein>
    <submittedName>
        <fullName evidence="7">CLUMA_CG013498, isoform A</fullName>
    </submittedName>
</protein>
<evidence type="ECO:0000256" key="1">
    <source>
        <dbReference type="ARBA" id="ARBA00004141"/>
    </source>
</evidence>
<dbReference type="EMBL" id="CVRI01000054">
    <property type="protein sequence ID" value="CRL00224.1"/>
    <property type="molecule type" value="Genomic_DNA"/>
</dbReference>
<dbReference type="AlphaFoldDB" id="A0A1J1IJ47"/>
<feature type="transmembrane region" description="Helical" evidence="6">
    <location>
        <begin position="52"/>
        <end position="73"/>
    </location>
</feature>
<keyword evidence="8" id="KW-1185">Reference proteome</keyword>
<dbReference type="Gene3D" id="1.20.1260.100">
    <property type="entry name" value="TspO/MBR protein"/>
    <property type="match status" value="1"/>
</dbReference>
<reference evidence="7 8" key="1">
    <citation type="submission" date="2015-04" db="EMBL/GenBank/DDBJ databases">
        <authorList>
            <person name="Syromyatnikov M.Y."/>
            <person name="Popov V.N."/>
        </authorList>
    </citation>
    <scope>NUCLEOTIDE SEQUENCE [LARGE SCALE GENOMIC DNA]</scope>
</reference>
<gene>
    <name evidence="7" type="ORF">CLUMA_CG013498</name>
</gene>
<dbReference type="InterPro" id="IPR004307">
    <property type="entry name" value="TspO_MBR"/>
</dbReference>
<dbReference type="CDD" id="cd15904">
    <property type="entry name" value="TSPO_MBR"/>
    <property type="match status" value="1"/>
</dbReference>
<evidence type="ECO:0000256" key="4">
    <source>
        <dbReference type="ARBA" id="ARBA00022989"/>
    </source>
</evidence>
<dbReference type="OrthoDB" id="8841220at2759"/>
<proteinExistence type="inferred from homology"/>